<feature type="transmembrane region" description="Helical" evidence="7">
    <location>
        <begin position="523"/>
        <end position="544"/>
    </location>
</feature>
<dbReference type="SUPFAM" id="SSF103473">
    <property type="entry name" value="MFS general substrate transporter"/>
    <property type="match status" value="1"/>
</dbReference>
<feature type="compositionally biased region" description="Pro residues" evidence="6">
    <location>
        <begin position="185"/>
        <end position="205"/>
    </location>
</feature>
<organism evidence="9 10">
    <name type="scientific">Edaphochlamys debaryana</name>
    <dbReference type="NCBI Taxonomy" id="47281"/>
    <lineage>
        <taxon>Eukaryota</taxon>
        <taxon>Viridiplantae</taxon>
        <taxon>Chlorophyta</taxon>
        <taxon>core chlorophytes</taxon>
        <taxon>Chlorophyceae</taxon>
        <taxon>CS clade</taxon>
        <taxon>Chlamydomonadales</taxon>
        <taxon>Chlamydomonadales incertae sedis</taxon>
        <taxon>Edaphochlamys</taxon>
    </lineage>
</organism>
<comment type="similarity">
    <text evidence="2">Belongs to the major facilitator superfamily. MFSD6 family.</text>
</comment>
<evidence type="ECO:0000256" key="6">
    <source>
        <dbReference type="SAM" id="MobiDB-lite"/>
    </source>
</evidence>
<dbReference type="GO" id="GO:0022857">
    <property type="term" value="F:transmembrane transporter activity"/>
    <property type="evidence" value="ECO:0007669"/>
    <property type="project" value="InterPro"/>
</dbReference>
<feature type="transmembrane region" description="Helical" evidence="7">
    <location>
        <begin position="15"/>
        <end position="35"/>
    </location>
</feature>
<feature type="compositionally biased region" description="Basic and acidic residues" evidence="6">
    <location>
        <begin position="235"/>
        <end position="252"/>
    </location>
</feature>
<keyword evidence="10" id="KW-1185">Reference proteome</keyword>
<dbReference type="AlphaFoldDB" id="A0A835YJX8"/>
<feature type="region of interest" description="Disordered" evidence="6">
    <location>
        <begin position="181"/>
        <end position="341"/>
    </location>
</feature>
<feature type="transmembrane region" description="Helical" evidence="7">
    <location>
        <begin position="99"/>
        <end position="123"/>
    </location>
</feature>
<evidence type="ECO:0000256" key="7">
    <source>
        <dbReference type="SAM" id="Phobius"/>
    </source>
</evidence>
<keyword evidence="4 7" id="KW-1133">Transmembrane helix</keyword>
<dbReference type="Pfam" id="PF12832">
    <property type="entry name" value="MFS_1_like"/>
    <property type="match status" value="1"/>
</dbReference>
<evidence type="ECO:0000313" key="9">
    <source>
        <dbReference type="EMBL" id="KAG2499955.1"/>
    </source>
</evidence>
<accession>A0A835YJX8</accession>
<feature type="transmembrane region" description="Helical" evidence="7">
    <location>
        <begin position="496"/>
        <end position="517"/>
    </location>
</feature>
<dbReference type="PANTHER" id="PTHR16172:SF41">
    <property type="entry name" value="MAJOR FACILITATOR SUPERFAMILY DOMAIN-CONTAINING PROTEIN 6-LIKE"/>
    <property type="match status" value="1"/>
</dbReference>
<dbReference type="PROSITE" id="PS50850">
    <property type="entry name" value="MFS"/>
    <property type="match status" value="1"/>
</dbReference>
<protein>
    <recommendedName>
        <fullName evidence="8">Major facilitator superfamily (MFS) profile domain-containing protein</fullName>
    </recommendedName>
</protein>
<keyword evidence="3 7" id="KW-0812">Transmembrane</keyword>
<proteinExistence type="inferred from homology"/>
<dbReference type="InterPro" id="IPR020846">
    <property type="entry name" value="MFS_dom"/>
</dbReference>
<dbReference type="InterPro" id="IPR024989">
    <property type="entry name" value="MFS_assoc_dom"/>
</dbReference>
<evidence type="ECO:0000256" key="2">
    <source>
        <dbReference type="ARBA" id="ARBA00005241"/>
    </source>
</evidence>
<comment type="caution">
    <text evidence="9">The sequence shown here is derived from an EMBL/GenBank/DDBJ whole genome shotgun (WGS) entry which is preliminary data.</text>
</comment>
<feature type="compositionally biased region" description="Acidic residues" evidence="6">
    <location>
        <begin position="218"/>
        <end position="234"/>
    </location>
</feature>
<dbReference type="OrthoDB" id="515887at2759"/>
<evidence type="ECO:0000256" key="4">
    <source>
        <dbReference type="ARBA" id="ARBA00022989"/>
    </source>
</evidence>
<feature type="compositionally biased region" description="Low complexity" evidence="6">
    <location>
        <begin position="306"/>
        <end position="315"/>
    </location>
</feature>
<dbReference type="InterPro" id="IPR036259">
    <property type="entry name" value="MFS_trans_sf"/>
</dbReference>
<feature type="domain" description="Major facilitator superfamily (MFS) profile" evidence="8">
    <location>
        <begin position="362"/>
        <end position="569"/>
    </location>
</feature>
<reference evidence="9" key="1">
    <citation type="journal article" date="2020" name="bioRxiv">
        <title>Comparative genomics of Chlamydomonas.</title>
        <authorList>
            <person name="Craig R.J."/>
            <person name="Hasan A.R."/>
            <person name="Ness R.W."/>
            <person name="Keightley P.D."/>
        </authorList>
    </citation>
    <scope>NUCLEOTIDE SEQUENCE</scope>
    <source>
        <strain evidence="9">CCAP 11/70</strain>
    </source>
</reference>
<keyword evidence="5 7" id="KW-0472">Membrane</keyword>
<name>A0A835YJX8_9CHLO</name>
<evidence type="ECO:0000256" key="3">
    <source>
        <dbReference type="ARBA" id="ARBA00022692"/>
    </source>
</evidence>
<comment type="subcellular location">
    <subcellularLocation>
        <location evidence="1">Membrane</location>
        <topology evidence="1">Multi-pass membrane protein</topology>
    </subcellularLocation>
</comment>
<dbReference type="PANTHER" id="PTHR16172">
    <property type="entry name" value="MAJOR FACILITATOR SUPERFAMILY DOMAIN-CONTAINING PROTEIN 6-LIKE"/>
    <property type="match status" value="1"/>
</dbReference>
<dbReference type="Gene3D" id="1.20.1250.20">
    <property type="entry name" value="MFS general substrate transporter like domains"/>
    <property type="match status" value="2"/>
</dbReference>
<evidence type="ECO:0000256" key="1">
    <source>
        <dbReference type="ARBA" id="ARBA00004141"/>
    </source>
</evidence>
<evidence type="ECO:0000313" key="10">
    <source>
        <dbReference type="Proteomes" id="UP000612055"/>
    </source>
</evidence>
<gene>
    <name evidence="9" type="ORF">HYH03_002240</name>
</gene>
<dbReference type="GO" id="GO:0016020">
    <property type="term" value="C:membrane"/>
    <property type="evidence" value="ECO:0007669"/>
    <property type="project" value="UniProtKB-SubCell"/>
</dbReference>
<dbReference type="EMBL" id="JAEHOE010000005">
    <property type="protein sequence ID" value="KAG2499955.1"/>
    <property type="molecule type" value="Genomic_DNA"/>
</dbReference>
<feature type="transmembrane region" description="Helical" evidence="7">
    <location>
        <begin position="363"/>
        <end position="387"/>
    </location>
</feature>
<feature type="compositionally biased region" description="Low complexity" evidence="6">
    <location>
        <begin position="275"/>
        <end position="294"/>
    </location>
</feature>
<feature type="transmembrane region" description="Helical" evidence="7">
    <location>
        <begin position="75"/>
        <end position="93"/>
    </location>
</feature>
<evidence type="ECO:0000256" key="5">
    <source>
        <dbReference type="ARBA" id="ARBA00023136"/>
    </source>
</evidence>
<feature type="transmembrane region" description="Helical" evidence="7">
    <location>
        <begin position="135"/>
        <end position="155"/>
    </location>
</feature>
<sequence length="569" mass="59156">MLLRLVHDPSINAKAWYVFYFAASVSVGPFLNVYFKEIGLSKAQVGLIGALTPWTSAPASFAWAALADRLGAHRAVLLGCWAACVCVRLLLLLPRHFGALLAVTLAAEVLGSPVGVMADAAIIHMCAKESDYGKYRLWGAVGWGSFSTVAGWLITTGGIRWAFYTHALLALPTLLLGTRLRHASSPPPPPPPAPAHGPGPGPAGPTPAVALPSGPGLGDEEEGEEEEEGDEAEEAERGRGRGKGRGREREQDPLLPVTTDTLKHAAVSHRHAHSHSAGPADSPSSSTASIPSQPKRAPTKSHRSDGGLAPASPAAPAGPGPGPGGALDESPQEGVGSRTGAGAGVGAGEYWRHLSGLLRRPEVVLFLVTATIMGYGFGTIDSFLFLYLQQMGATGTLMGLTLTVTCMAEVPAFQLQDRLLDSWGVTAALDLVQLVYVLRLALYTLLPRLGAVAWVLPIEVLHGVTFALGWGAGTVNCKLLAAGTPLAATLQGTFQGLYFGLGYGLGALVGGLVGSALGWQRMFGVASCALLVLWGLGLAARRCLGVTLTGRAARGPGYVELRTLPAGER</sequence>
<dbReference type="InterPro" id="IPR051717">
    <property type="entry name" value="MFS_MFSD6"/>
</dbReference>
<evidence type="ECO:0000259" key="8">
    <source>
        <dbReference type="PROSITE" id="PS50850"/>
    </source>
</evidence>
<dbReference type="Proteomes" id="UP000612055">
    <property type="component" value="Unassembled WGS sequence"/>
</dbReference>